<dbReference type="PANTHER" id="PTHR46115">
    <property type="entry name" value="THIOREDOXIN-LIKE PROTEIN 1"/>
    <property type="match status" value="1"/>
</dbReference>
<proteinExistence type="predicted"/>
<evidence type="ECO:0000313" key="6">
    <source>
        <dbReference type="WBParaSite" id="TREG1_130540.1"/>
    </source>
</evidence>
<dbReference type="WBParaSite" id="TREG1_130540.1">
    <property type="protein sequence ID" value="TREG1_130540.1"/>
    <property type="gene ID" value="TREG1_130540"/>
</dbReference>
<protein>
    <recommendedName>
        <fullName evidence="7">Thioredoxin domain-containing protein</fullName>
    </recommendedName>
</protein>
<dbReference type="InterPro" id="IPR008979">
    <property type="entry name" value="Galactose-bd-like_sf"/>
</dbReference>
<name>A0AA85IZC5_TRIRE</name>
<dbReference type="PROSITE" id="PS51352">
    <property type="entry name" value="THIOREDOXIN_2"/>
    <property type="match status" value="1"/>
</dbReference>
<dbReference type="SUPFAM" id="SSF49785">
    <property type="entry name" value="Galactose-binding domain-like"/>
    <property type="match status" value="1"/>
</dbReference>
<keyword evidence="5" id="KW-1185">Reference proteome</keyword>
<dbReference type="Gene3D" id="2.60.120.470">
    <property type="entry name" value="PITH domain"/>
    <property type="match status" value="1"/>
</dbReference>
<dbReference type="CDD" id="cd02947">
    <property type="entry name" value="TRX_family"/>
    <property type="match status" value="1"/>
</dbReference>
<feature type="signal peptide" evidence="2">
    <location>
        <begin position="1"/>
        <end position="18"/>
    </location>
</feature>
<reference evidence="6" key="2">
    <citation type="submission" date="2023-11" db="UniProtKB">
        <authorList>
            <consortium name="WormBaseParasite"/>
        </authorList>
    </citation>
    <scope>IDENTIFICATION</scope>
</reference>
<dbReference type="PROSITE" id="PS51532">
    <property type="entry name" value="PITH"/>
    <property type="match status" value="1"/>
</dbReference>
<dbReference type="Proteomes" id="UP000050795">
    <property type="component" value="Unassembled WGS sequence"/>
</dbReference>
<dbReference type="SUPFAM" id="SSF52833">
    <property type="entry name" value="Thioredoxin-like"/>
    <property type="match status" value="1"/>
</dbReference>
<accession>A0AA85IZC5</accession>
<evidence type="ECO:0000313" key="5">
    <source>
        <dbReference type="Proteomes" id="UP000050795"/>
    </source>
</evidence>
<dbReference type="Pfam" id="PF00085">
    <property type="entry name" value="Thioredoxin"/>
    <property type="match status" value="1"/>
</dbReference>
<dbReference type="Gene3D" id="3.40.30.10">
    <property type="entry name" value="Glutaredoxin"/>
    <property type="match status" value="1"/>
</dbReference>
<sequence>MCLLFTSIFVYLIFNFNSQTHLSSMATVINVADKEQLEQILQEAANIANGPAIVVIDFYATWCHPCSEIAPIFKELSTRYTKMKFLKIDVDKLEDIAQQYNVRSLPTFVFLRGTLPIDRITGASAQKGCSQKSSQSSKQLELDVLLSKSQCECLNEDDSHSLSQLLNSPDDEKTYLLSDTDEQLIIYITFSQFVRVQAVQINGPKENAPKLVKLFINQTSTPDFDSCEAGEAVQTLELTEADIKDGGVTQLNFVKFQNVNTITLFVKNNQSSTEQTRIDKLRFYGYPVNTINMNEFKRVSGKKGEAHG</sequence>
<dbReference type="InterPro" id="IPR013766">
    <property type="entry name" value="Thioredoxin_domain"/>
</dbReference>
<keyword evidence="1" id="KW-1015">Disulfide bond</keyword>
<feature type="domain" description="Thioredoxin" evidence="3">
    <location>
        <begin position="20"/>
        <end position="150"/>
    </location>
</feature>
<dbReference type="GO" id="GO:0005737">
    <property type="term" value="C:cytoplasm"/>
    <property type="evidence" value="ECO:0007669"/>
    <property type="project" value="UniProtKB-ARBA"/>
</dbReference>
<feature type="chain" id="PRO_5041708191" description="Thioredoxin domain-containing protein" evidence="2">
    <location>
        <begin position="19"/>
        <end position="308"/>
    </location>
</feature>
<evidence type="ECO:0008006" key="7">
    <source>
        <dbReference type="Google" id="ProtNLM"/>
    </source>
</evidence>
<evidence type="ECO:0000256" key="1">
    <source>
        <dbReference type="ARBA" id="ARBA00023157"/>
    </source>
</evidence>
<dbReference type="InterPro" id="IPR036249">
    <property type="entry name" value="Thioredoxin-like_sf"/>
</dbReference>
<evidence type="ECO:0000259" key="4">
    <source>
        <dbReference type="PROSITE" id="PS51532"/>
    </source>
</evidence>
<reference evidence="5" key="1">
    <citation type="submission" date="2022-06" db="EMBL/GenBank/DDBJ databases">
        <authorList>
            <person name="Berger JAMES D."/>
            <person name="Berger JAMES D."/>
        </authorList>
    </citation>
    <scope>NUCLEOTIDE SEQUENCE [LARGE SCALE GENOMIC DNA]</scope>
</reference>
<dbReference type="AlphaFoldDB" id="A0AA85IZC5"/>
<evidence type="ECO:0000259" key="3">
    <source>
        <dbReference type="PROSITE" id="PS51352"/>
    </source>
</evidence>
<dbReference type="PRINTS" id="PR00421">
    <property type="entry name" value="THIOREDOXIN"/>
</dbReference>
<dbReference type="Pfam" id="PF06201">
    <property type="entry name" value="PITH"/>
    <property type="match status" value="1"/>
</dbReference>
<keyword evidence="2" id="KW-0732">Signal</keyword>
<dbReference type="InterPro" id="IPR037047">
    <property type="entry name" value="PITH_dom_sf"/>
</dbReference>
<feature type="domain" description="PITH" evidence="4">
    <location>
        <begin position="131"/>
        <end position="303"/>
    </location>
</feature>
<evidence type="ECO:0000256" key="2">
    <source>
        <dbReference type="SAM" id="SignalP"/>
    </source>
</evidence>
<dbReference type="InterPro" id="IPR010400">
    <property type="entry name" value="PITH_dom"/>
</dbReference>
<organism evidence="5 6">
    <name type="scientific">Trichobilharzia regenti</name>
    <name type="common">Nasal bird schistosome</name>
    <dbReference type="NCBI Taxonomy" id="157069"/>
    <lineage>
        <taxon>Eukaryota</taxon>
        <taxon>Metazoa</taxon>
        <taxon>Spiralia</taxon>
        <taxon>Lophotrochozoa</taxon>
        <taxon>Platyhelminthes</taxon>
        <taxon>Trematoda</taxon>
        <taxon>Digenea</taxon>
        <taxon>Strigeidida</taxon>
        <taxon>Schistosomatoidea</taxon>
        <taxon>Schistosomatidae</taxon>
        <taxon>Trichobilharzia</taxon>
    </lineage>
</organism>